<reference evidence="43 44" key="1">
    <citation type="journal article" date="2020" name="Nature">
        <title>Relatives of rubella virus in diverse mammals.</title>
        <authorList>
            <person name="Bennett A.J."/>
            <person name="Paskey A.C."/>
            <person name="Ebinger A."/>
            <person name="Pfaff F."/>
            <person name="Priemer G."/>
            <person name="Hoper D."/>
            <person name="Breithaupt A."/>
            <person name="Heuser E."/>
            <person name="Ulrich R.G."/>
            <person name="Kuhn J.H."/>
            <person name="Bishop-Lilly K.A."/>
            <person name="Beer M."/>
            <person name="Goldberg T.L."/>
        </authorList>
    </citation>
    <scope>NUCLEOTIDE SEQUENCE [LARGE SCALE GENOMIC DNA]</scope>
    <source>
        <strain evidence="43">Cyclops leaf-nosed bat/2017/Uganda</strain>
    </source>
</reference>
<keyword evidence="28" id="KW-1015">Disulfide bond</keyword>
<evidence type="ECO:0000256" key="5">
    <source>
        <dbReference type="ARBA" id="ARBA00014555"/>
    </source>
</evidence>
<keyword evidence="22" id="KW-1164">Virus endocytosis by host</keyword>
<evidence type="ECO:0000256" key="39">
    <source>
        <dbReference type="ARBA" id="ARBA00046664"/>
    </source>
</evidence>
<dbReference type="Pfam" id="PF05750">
    <property type="entry name" value="Rubella_Capsid"/>
    <property type="match status" value="1"/>
</dbReference>
<keyword evidence="26" id="KW-0564">Palmitate</keyword>
<dbReference type="Proteomes" id="UP000678425">
    <property type="component" value="Segment"/>
</dbReference>
<evidence type="ECO:0000256" key="24">
    <source>
        <dbReference type="ARBA" id="ARBA00022989"/>
    </source>
</evidence>
<evidence type="ECO:0000256" key="8">
    <source>
        <dbReference type="ARBA" id="ARBA00022553"/>
    </source>
</evidence>
<evidence type="ECO:0000256" key="30">
    <source>
        <dbReference type="ARBA" id="ARBA00023200"/>
    </source>
</evidence>
<dbReference type="GO" id="GO:0033650">
    <property type="term" value="C:host cell mitochondrion"/>
    <property type="evidence" value="ECO:0007669"/>
    <property type="project" value="UniProtKB-SubCell"/>
</dbReference>
<evidence type="ECO:0000313" key="43">
    <source>
        <dbReference type="EMBL" id="QKO01647.1"/>
    </source>
</evidence>
<evidence type="ECO:0000256" key="15">
    <source>
        <dbReference type="ARBA" id="ARBA00022804"/>
    </source>
</evidence>
<dbReference type="GO" id="GO:0019031">
    <property type="term" value="C:viral envelope"/>
    <property type="evidence" value="ECO:0007669"/>
    <property type="project" value="UniProtKB-KW"/>
</dbReference>
<feature type="compositionally biased region" description="Basic and acidic residues" evidence="40">
    <location>
        <begin position="94"/>
        <end position="106"/>
    </location>
</feature>
<evidence type="ECO:0000256" key="36">
    <source>
        <dbReference type="ARBA" id="ARBA00046207"/>
    </source>
</evidence>
<feature type="domain" description="Rubella membrane glycoprotein E2" evidence="42">
    <location>
        <begin position="357"/>
        <end position="593"/>
    </location>
</feature>
<dbReference type="GO" id="GO:0055036">
    <property type="term" value="C:virion membrane"/>
    <property type="evidence" value="ECO:0007669"/>
    <property type="project" value="UniProtKB-SubCell"/>
</dbReference>
<sequence>MATEGSPLTLADLQRLLEKQSAELRAEMARGRPQRPQGRGAASSSSSEGDRSGSRRRRGNRGRGQLQDWSRAPPTAERAGAAMAGEGVRPPTRPRQEQPRSADVPRRSGTRQPQPPRLATGRAVTTTRPELGPPTTPLQAAVARGHRPPIQDPNRTAPTESCTTCWMWSEGEGAQFYRVECHFFDLGAPPLDTDGRWDPALMFNPCGPEAPPRLARAFHTPANEVRGIWGKGRRTYVEQDLRVDDTRWHRLIRLPPAPTATPPPALPTHVLEKQDVKSDKVPWRIRFGSAAPFAVTLLVAALMTVGFQGAAAGLVDRGAPPPPPARSYRGDMAPLRARLALERVGAGAPAPGRLDTMPHHPGGGHHGGEVSVVGTPQPAGKVLPGHWLAGEWGCYSLTSRAEATHICHHSHADRWCRRGLPPTPTPAPTSPTTTPAGNTSAAAVVTTIGLGCVLELKLRCEVPAGGCGPMRLRHRSDARCGRLICGALTTWRGPKTVLRCAARLGWPPWTTFVARVDPADGWTCEGVPVHPGNTCPELTSSYGRASCSPLRSVVGTVSGCWDSSGLLGLVMLLMPWMLVVMICRRACRRRGALPALQAILVGGNAYIPPTVGEAATAQLCARAGCTVTLVAPVRVVATHLSSKVVEGGCFRPWDLEATGACVCEVPTDVSCSGMPQIPAAPCARIDAAAPRSCGLWVLNAYASGGYAQLASYFEGEGEWYKHYHPTKCSVRGAWGLDDSACWGFPTDKTMSIVVMAGYVAHPAKRVRVRFHREVQTVWELDFGGTRCNLSTTQPTCMTPAGAVEARLPPEEDELTEYIMELGAQPVVRWGVGLPNCHGPDWASPVCQQHSPDCNRTVGVPPEPPTIVVMDADDPRLTGAPPPGHVWAVAVKGTQPKKCGLRLLAGPYGHAALEMPEWLQAHAATSPHQAHTPLLLTLRTRSARARRSVSAPRGVRVEGCYACGTPANVTGVAPPGGVCVLQLNAEVVGGVPPGPFHLQVLLNGGPPYAASCGGESALAGATMIDAAQQSFVGVAYGTHETHVLETSQTWSEWARAHWWQLLLGSLAGLLAFALLACMAKCCYHLRGAFFPSRMLNLPR</sequence>
<evidence type="ECO:0000256" key="35">
    <source>
        <dbReference type="ARBA" id="ARBA00045952"/>
    </source>
</evidence>
<evidence type="ECO:0000256" key="13">
    <source>
        <dbReference type="ARBA" id="ARBA00022692"/>
    </source>
</evidence>
<keyword evidence="19" id="KW-1043">Host membrane</keyword>
<evidence type="ECO:0000256" key="2">
    <source>
        <dbReference type="ARBA" id="ARBA00004192"/>
    </source>
</evidence>
<dbReference type="GO" id="GO:0075512">
    <property type="term" value="P:clathrin-dependent endocytosis of virus by host cell"/>
    <property type="evidence" value="ECO:0007669"/>
    <property type="project" value="UniProtKB-KW"/>
</dbReference>
<keyword evidence="44" id="KW-1185">Reference proteome</keyword>
<evidence type="ECO:0000256" key="27">
    <source>
        <dbReference type="ARBA" id="ARBA00023147"/>
    </source>
</evidence>
<evidence type="ECO:0000256" key="31">
    <source>
        <dbReference type="ARBA" id="ARBA00023288"/>
    </source>
</evidence>
<proteinExistence type="predicted"/>
<evidence type="ECO:0000256" key="10">
    <source>
        <dbReference type="ARBA" id="ARBA00022570"/>
    </source>
</evidence>
<evidence type="ECO:0000256" key="12">
    <source>
        <dbReference type="ARBA" id="ARBA00022595"/>
    </source>
</evidence>
<comment type="subunit">
    <text evidence="37">Homodimer; further assembles into homooligomer. Interacts with human C1QBP. Interacts (via N-terminus) with protease/methyltransferase p150.</text>
</comment>
<evidence type="ECO:0000256" key="29">
    <source>
        <dbReference type="ARBA" id="ARBA00023180"/>
    </source>
</evidence>
<dbReference type="InterPro" id="IPR043106">
    <property type="entry name" value="Rubella_Capsid_sf"/>
</dbReference>
<keyword evidence="23" id="KW-1144">T=4 icosahedral capsid protein</keyword>
<evidence type="ECO:0000256" key="33">
    <source>
        <dbReference type="ARBA" id="ARBA00033217"/>
    </source>
</evidence>
<accession>A0A7L5KVA4</accession>
<dbReference type="Pfam" id="PF05749">
    <property type="entry name" value="Rubella_E2"/>
    <property type="match status" value="1"/>
</dbReference>
<comment type="subunit">
    <text evidence="38">Heterodimer with spike glycoprotein E1.</text>
</comment>
<keyword evidence="25 41" id="KW-0472">Membrane</keyword>
<evidence type="ECO:0000256" key="19">
    <source>
        <dbReference type="ARBA" id="ARBA00022870"/>
    </source>
</evidence>
<keyword evidence="8" id="KW-0597">Phosphoprotein</keyword>
<dbReference type="GO" id="GO:0039619">
    <property type="term" value="C:T=4 icosahedral viral capsid"/>
    <property type="evidence" value="ECO:0007669"/>
    <property type="project" value="UniProtKB-KW"/>
</dbReference>
<keyword evidence="6" id="KW-1168">Fusion of virus membrane with host membrane</keyword>
<evidence type="ECO:0000256" key="14">
    <source>
        <dbReference type="ARBA" id="ARBA00022723"/>
    </source>
</evidence>
<dbReference type="KEGG" id="vg:80536617"/>
<comment type="subunit">
    <text evidence="39">Heterodimer with spike glycoprotein E2.</text>
</comment>
<feature type="compositionally biased region" description="Basic and acidic residues" evidence="40">
    <location>
        <begin position="21"/>
        <end position="30"/>
    </location>
</feature>
<evidence type="ECO:0000256" key="7">
    <source>
        <dbReference type="ARBA" id="ARBA00022510"/>
    </source>
</evidence>
<dbReference type="GO" id="GO:0019013">
    <property type="term" value="C:viral nucleocapsid"/>
    <property type="evidence" value="ECO:0007669"/>
    <property type="project" value="InterPro"/>
</dbReference>
<keyword evidence="31" id="KW-0449">Lipoprotein</keyword>
<evidence type="ECO:0000256" key="38">
    <source>
        <dbReference type="ARBA" id="ARBA00046662"/>
    </source>
</evidence>
<dbReference type="InterPro" id="IPR008819">
    <property type="entry name" value="Rubella_Capsid"/>
</dbReference>
<evidence type="ECO:0000256" key="22">
    <source>
        <dbReference type="ARBA" id="ARBA00022890"/>
    </source>
</evidence>
<evidence type="ECO:0000256" key="11">
    <source>
        <dbReference type="ARBA" id="ARBA00022581"/>
    </source>
</evidence>
<keyword evidence="29" id="KW-0325">Glycoprotein</keyword>
<keyword evidence="18" id="KW-0946">Virion</keyword>
<evidence type="ECO:0000256" key="41">
    <source>
        <dbReference type="SAM" id="Phobius"/>
    </source>
</evidence>
<feature type="compositionally biased region" description="Low complexity" evidence="40">
    <location>
        <begin position="71"/>
        <end position="90"/>
    </location>
</feature>
<keyword evidence="15" id="KW-1161">Viral attachment to host cell</keyword>
<keyword evidence="16" id="KW-1040">Host Golgi apparatus</keyword>
<comment type="function">
    <text evidence="34">Class II viral fusion protein. Fusion activity is inactive as long as E1 is bound to E2 in mature virion. After virus attachment to target cell and clathrin-mediated endocytosis, acidification of the endosome would induce dissociation of E1/E2 heterodimer and concomitant trimerization of the E1 subunits. This E1 homotrimer is fusion active, and promotes release of viral nucleocapsid in cytoplasm after endosome and viral membrane fusion. The cytoplasmic tail of spike glycoprotein E1 modulates virus release. The surface glycoproteins display an irregular helical organization and a pseudo-tetrameric inner nucleocapsid arrangement.</text>
</comment>
<comment type="subcellular location">
    <subcellularLocation>
        <location evidence="3">Host Golgi apparatus membrane</location>
        <topology evidence="3">Single-pass type I membrane protein</topology>
    </subcellularLocation>
    <subcellularLocation>
        <location evidence="2">Host cytoplasm</location>
    </subcellularLocation>
    <subcellularLocation>
        <location evidence="1">Host mitochondrion</location>
    </subcellularLocation>
    <subcellularLocation>
        <location evidence="4">Virion membrane</location>
        <topology evidence="4">Single-pass type I membrane protein</topology>
    </subcellularLocation>
</comment>
<dbReference type="EMBL" id="MN547623">
    <property type="protein sequence ID" value="QKO01647.1"/>
    <property type="molecule type" value="Genomic_RNA"/>
</dbReference>
<keyword evidence="9" id="KW-0167">Capsid protein</keyword>
<feature type="transmembrane region" description="Helical" evidence="41">
    <location>
        <begin position="1057"/>
        <end position="1075"/>
    </location>
</feature>
<evidence type="ECO:0000313" key="44">
    <source>
        <dbReference type="Proteomes" id="UP000678425"/>
    </source>
</evidence>
<evidence type="ECO:0000256" key="37">
    <source>
        <dbReference type="ARBA" id="ARBA00046372"/>
    </source>
</evidence>
<evidence type="ECO:0000256" key="28">
    <source>
        <dbReference type="ARBA" id="ARBA00023157"/>
    </source>
</evidence>
<name>A0A7L5KVA4_9VIRU</name>
<dbReference type="GO" id="GO:0003723">
    <property type="term" value="F:RNA binding"/>
    <property type="evidence" value="ECO:0007669"/>
    <property type="project" value="UniProtKB-KW"/>
</dbReference>
<dbReference type="Gene3D" id="2.60.40.2650">
    <property type="entry name" value="Rubella membrane glycoprotein E1, domain 3"/>
    <property type="match status" value="1"/>
</dbReference>
<dbReference type="InterPro" id="IPR008821">
    <property type="entry name" value="Rubella_E2"/>
</dbReference>
<keyword evidence="30" id="KW-1035">Host cytoplasm</keyword>
<dbReference type="InterPro" id="IPR042498">
    <property type="entry name" value="Rubella_E1_2"/>
</dbReference>
<keyword evidence="14" id="KW-0479">Metal-binding</keyword>
<feature type="region of interest" description="Disordered" evidence="40">
    <location>
        <begin position="419"/>
        <end position="438"/>
    </location>
</feature>
<keyword evidence="10" id="KW-1165">Clathrin-mediated endocytosis of virus by host</keyword>
<dbReference type="InterPro" id="IPR042499">
    <property type="entry name" value="Rubella_E1_3"/>
</dbReference>
<keyword evidence="13 41" id="KW-0812">Transmembrane</keyword>
<evidence type="ECO:0000256" key="17">
    <source>
        <dbReference type="ARBA" id="ARBA00022837"/>
    </source>
</evidence>
<comment type="function">
    <text evidence="35">Capsid protein interacts with genomic RNA and assembles into icosahedric core particles 65-70 nm in diameter. The resulting nucleocapsid eventually associates with the cytoplasmic domain of E2 at the cell membrane, leading to budding and formation of mature virions from host Golgi membranes. Phosphorylation negatively regulates RNA-binding activity, possibly delaying virion assembly during the viral replication phase. Capsid protein dimerizes and becomes disulfide-linked in the virion. Modulates genomic RNA replication. Modulates subgenomic RNA synthesis by interacting with human C1QBP/SF2P32. Induces both perinuclear clustering of mitochondria and the formation of electron-dense intermitochondrial plaques, both hallmarks of rubella virus infected cells. Induces apoptosis when expressed in transfected cells.</text>
</comment>
<evidence type="ECO:0000256" key="18">
    <source>
        <dbReference type="ARBA" id="ARBA00022844"/>
    </source>
</evidence>
<dbReference type="GeneID" id="80536617"/>
<dbReference type="InterPro" id="IPR008820">
    <property type="entry name" value="Rubella_E1"/>
</dbReference>
<comment type="function">
    <text evidence="36">Responsible for viral attachment to target host cell, by binding to the cell receptor. Its transport to the plasma membrane depends on interaction with E1 protein. The surface glycoproteins display an irregular helical organization and a pseudo-tetrameric inner nucleocapsid arrangement.</text>
</comment>
<dbReference type="GO" id="GO:0019062">
    <property type="term" value="P:virion attachment to host cell"/>
    <property type="evidence" value="ECO:0007669"/>
    <property type="project" value="UniProtKB-KW"/>
</dbReference>
<evidence type="ECO:0000256" key="16">
    <source>
        <dbReference type="ARBA" id="ARBA00022812"/>
    </source>
</evidence>
<keyword evidence="24 41" id="KW-1133">Transmembrane helix</keyword>
<evidence type="ECO:0000256" key="23">
    <source>
        <dbReference type="ARBA" id="ARBA00022973"/>
    </source>
</evidence>
<dbReference type="GO" id="GO:0016020">
    <property type="term" value="C:membrane"/>
    <property type="evidence" value="ECO:0007669"/>
    <property type="project" value="InterPro"/>
</dbReference>
<organism evidence="43 44">
    <name type="scientific">Ruhugu virus</name>
    <dbReference type="NCBI Taxonomy" id="2652755"/>
    <lineage>
        <taxon>Viruses</taxon>
        <taxon>Riboviria</taxon>
        <taxon>Orthornavirae</taxon>
        <taxon>Kitrinoviricota</taxon>
        <taxon>Alsuviricetes</taxon>
        <taxon>Hepelivirales</taxon>
        <taxon>Matonaviridae</taxon>
        <taxon>Rubivirus</taxon>
        <taxon>Rubivirus ruteetense</taxon>
    </lineage>
</organism>
<evidence type="ECO:0000256" key="25">
    <source>
        <dbReference type="ARBA" id="ARBA00023136"/>
    </source>
</evidence>
<dbReference type="RefSeq" id="YP_010798426.1">
    <property type="nucleotide sequence ID" value="NC_076450.1"/>
</dbReference>
<evidence type="ECO:0000256" key="21">
    <source>
        <dbReference type="ARBA" id="ARBA00022884"/>
    </source>
</evidence>
<evidence type="ECO:0000256" key="40">
    <source>
        <dbReference type="SAM" id="MobiDB-lite"/>
    </source>
</evidence>
<feature type="region of interest" description="Disordered" evidence="40">
    <location>
        <begin position="21"/>
        <end position="135"/>
    </location>
</feature>
<evidence type="ECO:0000256" key="20">
    <source>
        <dbReference type="ARBA" id="ARBA00022879"/>
    </source>
</evidence>
<evidence type="ECO:0000256" key="9">
    <source>
        <dbReference type="ARBA" id="ARBA00022561"/>
    </source>
</evidence>
<evidence type="ECO:0000259" key="42">
    <source>
        <dbReference type="Pfam" id="PF05749"/>
    </source>
</evidence>
<keyword evidence="17" id="KW-0106">Calcium</keyword>
<keyword evidence="32" id="KW-1160">Virus entry into host cell</keyword>
<evidence type="ECO:0000256" key="32">
    <source>
        <dbReference type="ARBA" id="ARBA00023296"/>
    </source>
</evidence>
<dbReference type="GO" id="GO:0039654">
    <property type="term" value="P:fusion of virus membrane with host endosome membrane"/>
    <property type="evidence" value="ECO:0007669"/>
    <property type="project" value="UniProtKB-KW"/>
</dbReference>
<dbReference type="Pfam" id="PF05748">
    <property type="entry name" value="Rubella_E1"/>
    <property type="match status" value="1"/>
</dbReference>
<evidence type="ECO:0000256" key="4">
    <source>
        <dbReference type="ARBA" id="ARBA00004563"/>
    </source>
</evidence>
<evidence type="ECO:0000256" key="3">
    <source>
        <dbReference type="ARBA" id="ARBA00004244"/>
    </source>
</evidence>
<keyword evidence="21" id="KW-0694">RNA-binding</keyword>
<keyword evidence="27" id="KW-1045">Host mitochondrion</keyword>
<keyword evidence="12" id="KW-1162">Viral penetration into host cytoplasm</keyword>
<keyword evidence="20" id="KW-0261">Viral envelope protein</keyword>
<feature type="compositionally biased region" description="Low complexity" evidence="40">
    <location>
        <begin position="34"/>
        <end position="47"/>
    </location>
</feature>
<dbReference type="Gene3D" id="3.30.67.20">
    <property type="entry name" value="Rubella membrane glycoprotein E1, domain 2"/>
    <property type="match status" value="1"/>
</dbReference>
<evidence type="ECO:0000256" key="26">
    <source>
        <dbReference type="ARBA" id="ARBA00023139"/>
    </source>
</evidence>
<evidence type="ECO:0000256" key="6">
    <source>
        <dbReference type="ARBA" id="ARBA00022506"/>
    </source>
</evidence>
<keyword evidence="11" id="KW-0945">Host-virus interaction</keyword>
<keyword evidence="7" id="KW-1170">Fusion of virus membrane with host endosomal membrane</keyword>
<evidence type="ECO:0000256" key="1">
    <source>
        <dbReference type="ARBA" id="ARBA00004181"/>
    </source>
</evidence>
<dbReference type="GO" id="GO:0046872">
    <property type="term" value="F:metal ion binding"/>
    <property type="evidence" value="ECO:0007669"/>
    <property type="project" value="UniProtKB-KW"/>
</dbReference>
<evidence type="ECO:0000256" key="34">
    <source>
        <dbReference type="ARBA" id="ARBA00045263"/>
    </source>
</evidence>
<protein>
    <recommendedName>
        <fullName evidence="5">Structural polyprotein</fullName>
    </recommendedName>
    <alternativeName>
        <fullName evidence="33">p110</fullName>
    </alternativeName>
</protein>
<dbReference type="GO" id="GO:0044178">
    <property type="term" value="C:host cell Golgi membrane"/>
    <property type="evidence" value="ECO:0007669"/>
    <property type="project" value="UniProtKB-SubCell"/>
</dbReference>
<dbReference type="Gene3D" id="3.10.50.50">
    <property type="entry name" value="Rubella virus capsid protein"/>
    <property type="match status" value="1"/>
</dbReference>